<evidence type="ECO:0000313" key="2">
    <source>
        <dbReference type="Proteomes" id="UP001500177"/>
    </source>
</evidence>
<organism evidence="1 2">
    <name type="scientific">Brevibacterium permense</name>
    <dbReference type="NCBI Taxonomy" id="234834"/>
    <lineage>
        <taxon>Bacteria</taxon>
        <taxon>Bacillati</taxon>
        <taxon>Actinomycetota</taxon>
        <taxon>Actinomycetes</taxon>
        <taxon>Micrococcales</taxon>
        <taxon>Brevibacteriaceae</taxon>
        <taxon>Brevibacterium</taxon>
    </lineage>
</organism>
<reference evidence="1 2" key="1">
    <citation type="journal article" date="2019" name="Int. J. Syst. Evol. Microbiol.">
        <title>The Global Catalogue of Microorganisms (GCM) 10K type strain sequencing project: providing services to taxonomists for standard genome sequencing and annotation.</title>
        <authorList>
            <consortium name="The Broad Institute Genomics Platform"/>
            <consortium name="The Broad Institute Genome Sequencing Center for Infectious Disease"/>
            <person name="Wu L."/>
            <person name="Ma J."/>
        </authorList>
    </citation>
    <scope>NUCLEOTIDE SEQUENCE [LARGE SCALE GENOMIC DNA]</scope>
    <source>
        <strain evidence="1 2">JCM 13318</strain>
    </source>
</reference>
<accession>A0ABN2AMV0</accession>
<protein>
    <submittedName>
        <fullName evidence="1">Uncharacterized protein</fullName>
    </submittedName>
</protein>
<gene>
    <name evidence="1" type="ORF">GCM10009690_26320</name>
</gene>
<comment type="caution">
    <text evidence="1">The sequence shown here is derived from an EMBL/GenBank/DDBJ whole genome shotgun (WGS) entry which is preliminary data.</text>
</comment>
<sequence>MVLPEPFEPTKPVIRLSPMSKLRSCSTCLSPKLRLMFSKVIMLQRYVETGVSGSAERVNSCFYLRGMGVRQMLR</sequence>
<name>A0ABN2AMV0_9MICO</name>
<dbReference type="EMBL" id="BAAALX010000014">
    <property type="protein sequence ID" value="GAA1521813.1"/>
    <property type="molecule type" value="Genomic_DNA"/>
</dbReference>
<proteinExistence type="predicted"/>
<dbReference type="Proteomes" id="UP001500177">
    <property type="component" value="Unassembled WGS sequence"/>
</dbReference>
<keyword evidence="2" id="KW-1185">Reference proteome</keyword>
<evidence type="ECO:0000313" key="1">
    <source>
        <dbReference type="EMBL" id="GAA1521813.1"/>
    </source>
</evidence>